<dbReference type="Gene3D" id="1.25.40.10">
    <property type="entry name" value="Tetratricopeptide repeat domain"/>
    <property type="match status" value="1"/>
</dbReference>
<proteinExistence type="predicted"/>
<dbReference type="Pfam" id="PF00535">
    <property type="entry name" value="Glycos_transf_2"/>
    <property type="match status" value="1"/>
</dbReference>
<dbReference type="InterPro" id="IPR001173">
    <property type="entry name" value="Glyco_trans_2-like"/>
</dbReference>
<dbReference type="SUPFAM" id="SSF48452">
    <property type="entry name" value="TPR-like"/>
    <property type="match status" value="1"/>
</dbReference>
<dbReference type="KEGG" id="sted:SPTER_39770"/>
<dbReference type="InterPro" id="IPR029044">
    <property type="entry name" value="Nucleotide-diphossugar_trans"/>
</dbReference>
<dbReference type="GO" id="GO:0016740">
    <property type="term" value="F:transferase activity"/>
    <property type="evidence" value="ECO:0007669"/>
    <property type="project" value="UniProtKB-KW"/>
</dbReference>
<reference evidence="2 3" key="1">
    <citation type="submission" date="2019-02" db="EMBL/GenBank/DDBJ databases">
        <title>Closed genome of Sporomusa termitida DSM 4440.</title>
        <authorList>
            <person name="Poehlein A."/>
            <person name="Daniel R."/>
        </authorList>
    </citation>
    <scope>NUCLEOTIDE SEQUENCE [LARGE SCALE GENOMIC DNA]</scope>
    <source>
        <strain evidence="2 3">DSM 4440</strain>
    </source>
</reference>
<keyword evidence="3" id="KW-1185">Reference proteome</keyword>
<dbReference type="Pfam" id="PF13181">
    <property type="entry name" value="TPR_8"/>
    <property type="match status" value="1"/>
</dbReference>
<dbReference type="SUPFAM" id="SSF53448">
    <property type="entry name" value="Nucleotide-diphospho-sugar transferases"/>
    <property type="match status" value="1"/>
</dbReference>
<dbReference type="EMBL" id="CP036259">
    <property type="protein sequence ID" value="QDR82549.1"/>
    <property type="molecule type" value="Genomic_DNA"/>
</dbReference>
<keyword evidence="2" id="KW-0808">Transferase</keyword>
<dbReference type="RefSeq" id="WP_144351927.1">
    <property type="nucleotide sequence ID" value="NZ_CP036259.1"/>
</dbReference>
<gene>
    <name evidence="2" type="ORF">SPTER_39770</name>
</gene>
<dbReference type="AlphaFoldDB" id="A0A517DYX9"/>
<evidence type="ECO:0000259" key="1">
    <source>
        <dbReference type="Pfam" id="PF00535"/>
    </source>
</evidence>
<dbReference type="PANTHER" id="PTHR43630">
    <property type="entry name" value="POLY-BETA-1,6-N-ACETYL-D-GLUCOSAMINE SYNTHASE"/>
    <property type="match status" value="1"/>
</dbReference>
<dbReference type="PANTHER" id="PTHR43630:SF2">
    <property type="entry name" value="GLYCOSYLTRANSFERASE"/>
    <property type="match status" value="1"/>
</dbReference>
<evidence type="ECO:0000313" key="3">
    <source>
        <dbReference type="Proteomes" id="UP000320776"/>
    </source>
</evidence>
<name>A0A517DYX9_9FIRM</name>
<dbReference type="Gene3D" id="3.90.550.10">
    <property type="entry name" value="Spore Coat Polysaccharide Biosynthesis Protein SpsA, Chain A"/>
    <property type="match status" value="1"/>
</dbReference>
<dbReference type="InterPro" id="IPR011990">
    <property type="entry name" value="TPR-like_helical_dom_sf"/>
</dbReference>
<protein>
    <submittedName>
        <fullName evidence="2">Peptide S-glycosyltransferase, SunS family</fullName>
    </submittedName>
</protein>
<sequence length="577" mass="64857">MTQPRISLAMIVRNEASRLAGCLECVRQAVDEIVIVDTGSSDATLQIARTYTPKVYSYRWQDDFAAARNYAIEQTTGDWVLSLDADEQLSVAPGDLQALISRPGYTAFCLPLHALKAGNEGYEYDRYIVLRLFRQHYRFTGPVHEYVLIDTPQTIGHAWSPVIWHQAVPASERNSRRGRNIRLLKTALARTSPAPCLHYYLGAEWLGLNRIELAIPALQTALRQLSATQVMFRSPAVRHLISCYRQSAKLAAATRLCLEESERYPEYGDLFFDGAVLFELQGEYTLAMKWLQEAIRLGPPPLAFFHTEGTDTYLAYYHLGYCAEKLGLVKEAQTYYEQAVNASQNYYYPLYPLIMLKLIRQPAGEVLAFLREQGYLTVGSVAEEMAELFRTAGLPDIGLQCLTPDQTGNTPVSEILITCRLYSGDITGALQSIQQMRRLGLALSTTAAVDEIIALMLVHRFEAARQQLWHLRQTPDNQHVFRAVFCLYKQLCHNTTLPLANPRAASSLLEISNRCLQVRTKKISGQPGFAAILTAIKDILAAEADSFALFIRNLTLKEQGVKQSLAYTFSHLRGLYP</sequence>
<evidence type="ECO:0000313" key="2">
    <source>
        <dbReference type="EMBL" id="QDR82549.1"/>
    </source>
</evidence>
<accession>A0A517DYX9</accession>
<dbReference type="CDD" id="cd02511">
    <property type="entry name" value="Beta4Glucosyltransferase"/>
    <property type="match status" value="1"/>
</dbReference>
<feature type="domain" description="Glycosyltransferase 2-like" evidence="1">
    <location>
        <begin position="7"/>
        <end position="123"/>
    </location>
</feature>
<dbReference type="SMART" id="SM00028">
    <property type="entry name" value="TPR"/>
    <property type="match status" value="3"/>
</dbReference>
<dbReference type="Proteomes" id="UP000320776">
    <property type="component" value="Chromosome"/>
</dbReference>
<dbReference type="OrthoDB" id="9815923at2"/>
<dbReference type="InterPro" id="IPR019734">
    <property type="entry name" value="TPR_rpt"/>
</dbReference>
<organism evidence="2 3">
    <name type="scientific">Sporomusa termitida</name>
    <dbReference type="NCBI Taxonomy" id="2377"/>
    <lineage>
        <taxon>Bacteria</taxon>
        <taxon>Bacillati</taxon>
        <taxon>Bacillota</taxon>
        <taxon>Negativicutes</taxon>
        <taxon>Selenomonadales</taxon>
        <taxon>Sporomusaceae</taxon>
        <taxon>Sporomusa</taxon>
    </lineage>
</organism>